<name>A0A9J6GW06_HAELO</name>
<organism evidence="1 2">
    <name type="scientific">Haemaphysalis longicornis</name>
    <name type="common">Bush tick</name>
    <dbReference type="NCBI Taxonomy" id="44386"/>
    <lineage>
        <taxon>Eukaryota</taxon>
        <taxon>Metazoa</taxon>
        <taxon>Ecdysozoa</taxon>
        <taxon>Arthropoda</taxon>
        <taxon>Chelicerata</taxon>
        <taxon>Arachnida</taxon>
        <taxon>Acari</taxon>
        <taxon>Parasitiformes</taxon>
        <taxon>Ixodida</taxon>
        <taxon>Ixodoidea</taxon>
        <taxon>Ixodidae</taxon>
        <taxon>Haemaphysalinae</taxon>
        <taxon>Haemaphysalis</taxon>
    </lineage>
</organism>
<gene>
    <name evidence="1" type="ORF">HPB48_014777</name>
</gene>
<dbReference type="AlphaFoldDB" id="A0A9J6GW06"/>
<reference evidence="1 2" key="1">
    <citation type="journal article" date="2020" name="Cell">
        <title>Large-Scale Comparative Analyses of Tick Genomes Elucidate Their Genetic Diversity and Vector Capacities.</title>
        <authorList>
            <consortium name="Tick Genome and Microbiome Consortium (TIGMIC)"/>
            <person name="Jia N."/>
            <person name="Wang J."/>
            <person name="Shi W."/>
            <person name="Du L."/>
            <person name="Sun Y."/>
            <person name="Zhan W."/>
            <person name="Jiang J.F."/>
            <person name="Wang Q."/>
            <person name="Zhang B."/>
            <person name="Ji P."/>
            <person name="Bell-Sakyi L."/>
            <person name="Cui X.M."/>
            <person name="Yuan T.T."/>
            <person name="Jiang B.G."/>
            <person name="Yang W.F."/>
            <person name="Lam T.T."/>
            <person name="Chang Q.C."/>
            <person name="Ding S.J."/>
            <person name="Wang X.J."/>
            <person name="Zhu J.G."/>
            <person name="Ruan X.D."/>
            <person name="Zhao L."/>
            <person name="Wei J.T."/>
            <person name="Ye R.Z."/>
            <person name="Que T.C."/>
            <person name="Du C.H."/>
            <person name="Zhou Y.H."/>
            <person name="Cheng J.X."/>
            <person name="Dai P.F."/>
            <person name="Guo W.B."/>
            <person name="Han X.H."/>
            <person name="Huang E.J."/>
            <person name="Li L.F."/>
            <person name="Wei W."/>
            <person name="Gao Y.C."/>
            <person name="Liu J.Z."/>
            <person name="Shao H.Z."/>
            <person name="Wang X."/>
            <person name="Wang C.C."/>
            <person name="Yang T.C."/>
            <person name="Huo Q.B."/>
            <person name="Li W."/>
            <person name="Chen H.Y."/>
            <person name="Chen S.E."/>
            <person name="Zhou L.G."/>
            <person name="Ni X.B."/>
            <person name="Tian J.H."/>
            <person name="Sheng Y."/>
            <person name="Liu T."/>
            <person name="Pan Y.S."/>
            <person name="Xia L.Y."/>
            <person name="Li J."/>
            <person name="Zhao F."/>
            <person name="Cao W.C."/>
        </authorList>
    </citation>
    <scope>NUCLEOTIDE SEQUENCE [LARGE SCALE GENOMIC DNA]</scope>
    <source>
        <strain evidence="1">HaeL-2018</strain>
    </source>
</reference>
<protein>
    <submittedName>
        <fullName evidence="1">Uncharacterized protein</fullName>
    </submittedName>
</protein>
<comment type="caution">
    <text evidence="1">The sequence shown here is derived from an EMBL/GenBank/DDBJ whole genome shotgun (WGS) entry which is preliminary data.</text>
</comment>
<keyword evidence="2" id="KW-1185">Reference proteome</keyword>
<evidence type="ECO:0000313" key="1">
    <source>
        <dbReference type="EMBL" id="KAH9378856.1"/>
    </source>
</evidence>
<proteinExistence type="predicted"/>
<accession>A0A9J6GW06</accession>
<dbReference type="VEuPathDB" id="VectorBase:HLOH_053553"/>
<dbReference type="Proteomes" id="UP000821853">
    <property type="component" value="Unassembled WGS sequence"/>
</dbReference>
<sequence length="63" mass="7058">MAVVDSELRGERILVLWDTGTNTVLVRRSLVTENEFTRKEEQVVLVDGTVGCWPEANIQVSTP</sequence>
<dbReference type="OrthoDB" id="6373272at2759"/>
<dbReference type="EMBL" id="JABSTR010000009">
    <property type="protein sequence ID" value="KAH9378856.1"/>
    <property type="molecule type" value="Genomic_DNA"/>
</dbReference>
<evidence type="ECO:0000313" key="2">
    <source>
        <dbReference type="Proteomes" id="UP000821853"/>
    </source>
</evidence>